<dbReference type="GO" id="GO:0042597">
    <property type="term" value="C:periplasmic space"/>
    <property type="evidence" value="ECO:0007669"/>
    <property type="project" value="UniProtKB-SubCell"/>
</dbReference>
<dbReference type="InterPro" id="IPR039246">
    <property type="entry name" value="Flagellar_FlgA"/>
</dbReference>
<dbReference type="Pfam" id="PF17656">
    <property type="entry name" value="ChapFlgA_N"/>
    <property type="match status" value="1"/>
</dbReference>
<keyword evidence="9" id="KW-0966">Cell projection</keyword>
<dbReference type="Proteomes" id="UP000286934">
    <property type="component" value="Unassembled WGS sequence"/>
</dbReference>
<evidence type="ECO:0000256" key="4">
    <source>
        <dbReference type="ARBA" id="ARBA00022729"/>
    </source>
</evidence>
<feature type="signal peptide" evidence="7">
    <location>
        <begin position="1"/>
        <end position="29"/>
    </location>
</feature>
<dbReference type="Gene3D" id="2.30.30.760">
    <property type="match status" value="1"/>
</dbReference>
<proteinExistence type="inferred from homology"/>
<dbReference type="SUPFAM" id="SSF51269">
    <property type="entry name" value="AFP III-like domain"/>
    <property type="match status" value="1"/>
</dbReference>
<comment type="similarity">
    <text evidence="2 7">Belongs to the FlgA family.</text>
</comment>
<keyword evidence="5 7" id="KW-0574">Periplasm</keyword>
<reference evidence="10" key="1">
    <citation type="journal article" date="2018" name="Front. Microbiol.">
        <title>Genome-Based Analysis Reveals the Taxonomy and Diversity of the Family Idiomarinaceae.</title>
        <authorList>
            <person name="Liu Y."/>
            <person name="Lai Q."/>
            <person name="Shao Z."/>
        </authorList>
    </citation>
    <scope>NUCLEOTIDE SEQUENCE [LARGE SCALE GENOMIC DNA]</scope>
    <source>
        <strain evidence="10">AIS</strain>
    </source>
</reference>
<gene>
    <name evidence="9" type="primary">flgA</name>
    <name evidence="9" type="ORF">CWE13_11645</name>
</gene>
<dbReference type="OrthoDB" id="6236246at2"/>
<evidence type="ECO:0000256" key="7">
    <source>
        <dbReference type="RuleBase" id="RU362063"/>
    </source>
</evidence>
<evidence type="ECO:0000313" key="10">
    <source>
        <dbReference type="Proteomes" id="UP000286934"/>
    </source>
</evidence>
<comment type="subcellular location">
    <subcellularLocation>
        <location evidence="1 7">Periplasm</location>
    </subcellularLocation>
</comment>
<organism evidence="9 10">
    <name type="scientific">Aliidiomarina shirensis</name>
    <dbReference type="NCBI Taxonomy" id="1048642"/>
    <lineage>
        <taxon>Bacteria</taxon>
        <taxon>Pseudomonadati</taxon>
        <taxon>Pseudomonadota</taxon>
        <taxon>Gammaproteobacteria</taxon>
        <taxon>Alteromonadales</taxon>
        <taxon>Idiomarinaceae</taxon>
        <taxon>Aliidiomarina</taxon>
    </lineage>
</organism>
<dbReference type="InterPro" id="IPR041231">
    <property type="entry name" value="FlgA_N"/>
</dbReference>
<dbReference type="PANTHER" id="PTHR36307:SF1">
    <property type="entry name" value="FLAGELLA BASAL BODY P-RING FORMATION PROTEIN FLGA"/>
    <property type="match status" value="1"/>
</dbReference>
<evidence type="ECO:0000256" key="6">
    <source>
        <dbReference type="ARBA" id="ARBA00025643"/>
    </source>
</evidence>
<dbReference type="InterPro" id="IPR036732">
    <property type="entry name" value="AFP_Neu5c_C_sf"/>
</dbReference>
<evidence type="ECO:0000259" key="8">
    <source>
        <dbReference type="SMART" id="SM00858"/>
    </source>
</evidence>
<evidence type="ECO:0000256" key="2">
    <source>
        <dbReference type="ARBA" id="ARBA00010474"/>
    </source>
</evidence>
<dbReference type="Pfam" id="PF13144">
    <property type="entry name" value="ChapFlgA"/>
    <property type="match status" value="1"/>
</dbReference>
<keyword evidence="7" id="KW-1005">Bacterial flagellum biogenesis</keyword>
<evidence type="ECO:0000313" key="9">
    <source>
        <dbReference type="EMBL" id="RUO35574.1"/>
    </source>
</evidence>
<sequence>MQAFVKKVFLTLIAGALICALILANTAFANTQEVTRAVQNFLYQKAQQTNENTSEIAIEVFTPSAHFGECINPQPFFPNANQEAAGRVSVGVRCGENGNQVRYVQAQISLLSNYMVPIEDIRSGTLLQADMLTSAQGDIGRMRTQPITNLEDLVGLVVRRNLRAGQPIHQEMVQAPEIIGRGDNVKIVAQGSGFQIERDGTAVDSGGLNDVIRVRIGNRNILEARVIGPGRVTIKD</sequence>
<dbReference type="InterPro" id="IPR013974">
    <property type="entry name" value="SAF"/>
</dbReference>
<keyword evidence="4 7" id="KW-0732">Signal</keyword>
<dbReference type="SMART" id="SM00858">
    <property type="entry name" value="SAF"/>
    <property type="match status" value="1"/>
</dbReference>
<comment type="function">
    <text evidence="6 7">Involved in the assembly process of the P-ring formation. It may associate with FlgF on the rod constituting a structure essential for the P-ring assembly or may act as a modulator protein for the P-ring assembly.</text>
</comment>
<keyword evidence="9" id="KW-0969">Cilium</keyword>
<dbReference type="EMBL" id="PIPP01000006">
    <property type="protein sequence ID" value="RUO35574.1"/>
    <property type="molecule type" value="Genomic_DNA"/>
</dbReference>
<dbReference type="AlphaFoldDB" id="A0A432WP67"/>
<feature type="domain" description="SAF" evidence="8">
    <location>
        <begin position="112"/>
        <end position="174"/>
    </location>
</feature>
<dbReference type="GO" id="GO:0044780">
    <property type="term" value="P:bacterial-type flagellum assembly"/>
    <property type="evidence" value="ECO:0007669"/>
    <property type="project" value="InterPro"/>
</dbReference>
<accession>A0A432WP67</accession>
<protein>
    <recommendedName>
        <fullName evidence="3 7">Flagella basal body P-ring formation protein FlgA</fullName>
    </recommendedName>
</protein>
<dbReference type="CDD" id="cd11614">
    <property type="entry name" value="SAF_CpaB_FlgA_like"/>
    <property type="match status" value="1"/>
</dbReference>
<keyword evidence="10" id="KW-1185">Reference proteome</keyword>
<name>A0A432WP67_9GAMM</name>
<dbReference type="InterPro" id="IPR017585">
    <property type="entry name" value="SAF_FlgA"/>
</dbReference>
<evidence type="ECO:0000256" key="5">
    <source>
        <dbReference type="ARBA" id="ARBA00022764"/>
    </source>
</evidence>
<feature type="chain" id="PRO_5018820561" description="Flagella basal body P-ring formation protein FlgA" evidence="7">
    <location>
        <begin position="30"/>
        <end position="236"/>
    </location>
</feature>
<dbReference type="NCBIfam" id="TIGR03170">
    <property type="entry name" value="flgA_cterm"/>
    <property type="match status" value="1"/>
</dbReference>
<comment type="caution">
    <text evidence="9">The sequence shown here is derived from an EMBL/GenBank/DDBJ whole genome shotgun (WGS) entry which is preliminary data.</text>
</comment>
<evidence type="ECO:0000256" key="1">
    <source>
        <dbReference type="ARBA" id="ARBA00004418"/>
    </source>
</evidence>
<dbReference type="RefSeq" id="WP_126808800.1">
    <property type="nucleotide sequence ID" value="NZ_PIPP01000006.1"/>
</dbReference>
<evidence type="ECO:0000256" key="3">
    <source>
        <dbReference type="ARBA" id="ARBA00014754"/>
    </source>
</evidence>
<keyword evidence="9" id="KW-0282">Flagellum</keyword>
<dbReference type="PANTHER" id="PTHR36307">
    <property type="entry name" value="FLAGELLA BASAL BODY P-RING FORMATION PROTEIN FLGA"/>
    <property type="match status" value="1"/>
</dbReference>
<dbReference type="Gene3D" id="3.90.1210.10">
    <property type="entry name" value="Antifreeze-like/N-acetylneuraminic acid synthase C-terminal domain"/>
    <property type="match status" value="1"/>
</dbReference>